<accession>A0A9N7V959</accession>
<organism evidence="1 2">
    <name type="scientific">Pleuronectes platessa</name>
    <name type="common">European plaice</name>
    <dbReference type="NCBI Taxonomy" id="8262"/>
    <lineage>
        <taxon>Eukaryota</taxon>
        <taxon>Metazoa</taxon>
        <taxon>Chordata</taxon>
        <taxon>Craniata</taxon>
        <taxon>Vertebrata</taxon>
        <taxon>Euteleostomi</taxon>
        <taxon>Actinopterygii</taxon>
        <taxon>Neopterygii</taxon>
        <taxon>Teleostei</taxon>
        <taxon>Neoteleostei</taxon>
        <taxon>Acanthomorphata</taxon>
        <taxon>Carangaria</taxon>
        <taxon>Pleuronectiformes</taxon>
        <taxon>Pleuronectoidei</taxon>
        <taxon>Pleuronectidae</taxon>
        <taxon>Pleuronectes</taxon>
    </lineage>
</organism>
<evidence type="ECO:0000313" key="1">
    <source>
        <dbReference type="EMBL" id="CAB1446482.1"/>
    </source>
</evidence>
<dbReference type="AlphaFoldDB" id="A0A9N7V959"/>
<proteinExistence type="predicted"/>
<gene>
    <name evidence="1" type="ORF">PLEPLA_LOCUS34208</name>
</gene>
<keyword evidence="2" id="KW-1185">Reference proteome</keyword>
<name>A0A9N7V959_PLEPL</name>
<protein>
    <submittedName>
        <fullName evidence="1">Uncharacterized protein</fullName>
    </submittedName>
</protein>
<reference evidence="1" key="1">
    <citation type="submission" date="2020-03" db="EMBL/GenBank/DDBJ databases">
        <authorList>
            <person name="Weist P."/>
        </authorList>
    </citation>
    <scope>NUCLEOTIDE SEQUENCE</scope>
</reference>
<sequence length="85" mass="9617">MVEKANTALSPYFCVVQYVETFVRRGLDPSEDVVYPAHKHCLLHGLCRPRKPDLKETVPESLSSSLLLLQQIGDLSRMYPAPYPT</sequence>
<comment type="caution">
    <text evidence="1">The sequence shown here is derived from an EMBL/GenBank/DDBJ whole genome shotgun (WGS) entry which is preliminary data.</text>
</comment>
<evidence type="ECO:0000313" key="2">
    <source>
        <dbReference type="Proteomes" id="UP001153269"/>
    </source>
</evidence>
<dbReference type="EMBL" id="CADEAL010003917">
    <property type="protein sequence ID" value="CAB1446482.1"/>
    <property type="molecule type" value="Genomic_DNA"/>
</dbReference>
<dbReference type="Proteomes" id="UP001153269">
    <property type="component" value="Unassembled WGS sequence"/>
</dbReference>